<dbReference type="PANTHER" id="PTHR34772:SF1">
    <property type="entry name" value="RNA-BINDING PROTEIN HFQ"/>
    <property type="match status" value="1"/>
</dbReference>
<name>A0A9X1VB91_9BACL</name>
<dbReference type="AlphaFoldDB" id="A0A9X1VB91"/>
<sequence length="77" mass="8764">MTSAADSPIQNSWLNDLRKKKVMTIIFLVNGYQIRGTIESFDNFSVVVITKGTKQLLYKHAISTMVEVEDRSRTTVQ</sequence>
<evidence type="ECO:0000313" key="4">
    <source>
        <dbReference type="EMBL" id="MCI0184863.1"/>
    </source>
</evidence>
<dbReference type="NCBIfam" id="TIGR02383">
    <property type="entry name" value="Hfq"/>
    <property type="match status" value="1"/>
</dbReference>
<dbReference type="InterPro" id="IPR005001">
    <property type="entry name" value="Hfq"/>
</dbReference>
<evidence type="ECO:0000259" key="3">
    <source>
        <dbReference type="PROSITE" id="PS52002"/>
    </source>
</evidence>
<dbReference type="Pfam" id="PF17209">
    <property type="entry name" value="Hfq"/>
    <property type="match status" value="1"/>
</dbReference>
<dbReference type="InterPro" id="IPR047575">
    <property type="entry name" value="Sm"/>
</dbReference>
<dbReference type="GO" id="GO:0045974">
    <property type="term" value="P:regulation of translation, ncRNA-mediated"/>
    <property type="evidence" value="ECO:0007669"/>
    <property type="project" value="TreeGrafter"/>
</dbReference>
<gene>
    <name evidence="4" type="primary">hfq_3</name>
    <name evidence="4" type="ORF">MM817_03160</name>
</gene>
<keyword evidence="5" id="KW-1185">Reference proteome</keyword>
<reference evidence="4" key="1">
    <citation type="submission" date="2022-03" db="EMBL/GenBank/DDBJ databases">
        <title>Draft Genome Sequence of Firmicute Strain S0AB, a Heterotrophic Iron/Sulfur-Oxidizing Extreme Acidophile.</title>
        <authorList>
            <person name="Vergara E."/>
            <person name="Pakostova E."/>
            <person name="Johnson D.B."/>
            <person name="Holmes D.S."/>
        </authorList>
    </citation>
    <scope>NUCLEOTIDE SEQUENCE</scope>
    <source>
        <strain evidence="4">S0AB</strain>
    </source>
</reference>
<dbReference type="GO" id="GO:0043487">
    <property type="term" value="P:regulation of RNA stability"/>
    <property type="evidence" value="ECO:0007669"/>
    <property type="project" value="TreeGrafter"/>
</dbReference>
<dbReference type="GO" id="GO:0006355">
    <property type="term" value="P:regulation of DNA-templated transcription"/>
    <property type="evidence" value="ECO:0007669"/>
    <property type="project" value="InterPro"/>
</dbReference>
<evidence type="ECO:0000256" key="2">
    <source>
        <dbReference type="ARBA" id="ARBA00023016"/>
    </source>
</evidence>
<dbReference type="Gene3D" id="2.30.30.100">
    <property type="match status" value="1"/>
</dbReference>
<evidence type="ECO:0000313" key="5">
    <source>
        <dbReference type="Proteomes" id="UP001139263"/>
    </source>
</evidence>
<dbReference type="Proteomes" id="UP001139263">
    <property type="component" value="Unassembled WGS sequence"/>
</dbReference>
<dbReference type="GO" id="GO:0003723">
    <property type="term" value="F:RNA binding"/>
    <property type="evidence" value="ECO:0007669"/>
    <property type="project" value="UniProtKB-KW"/>
</dbReference>
<comment type="caution">
    <text evidence="4">The sequence shown here is derived from an EMBL/GenBank/DDBJ whole genome shotgun (WGS) entry which is preliminary data.</text>
</comment>
<organism evidence="4 5">
    <name type="scientific">Sulfoacidibacillus ferrooxidans</name>
    <dbReference type="NCBI Taxonomy" id="2005001"/>
    <lineage>
        <taxon>Bacteria</taxon>
        <taxon>Bacillati</taxon>
        <taxon>Bacillota</taxon>
        <taxon>Bacilli</taxon>
        <taxon>Bacillales</taxon>
        <taxon>Alicyclobacillaceae</taxon>
        <taxon>Sulfoacidibacillus</taxon>
    </lineage>
</organism>
<dbReference type="EMBL" id="JALBUF010000031">
    <property type="protein sequence ID" value="MCI0184863.1"/>
    <property type="molecule type" value="Genomic_DNA"/>
</dbReference>
<dbReference type="SUPFAM" id="SSF50182">
    <property type="entry name" value="Sm-like ribonucleoproteins"/>
    <property type="match status" value="1"/>
</dbReference>
<dbReference type="InterPro" id="IPR010920">
    <property type="entry name" value="LSM_dom_sf"/>
</dbReference>
<keyword evidence="2" id="KW-0346">Stress response</keyword>
<dbReference type="GO" id="GO:0005829">
    <property type="term" value="C:cytosol"/>
    <property type="evidence" value="ECO:0007669"/>
    <property type="project" value="TreeGrafter"/>
</dbReference>
<dbReference type="CDD" id="cd01716">
    <property type="entry name" value="Hfq"/>
    <property type="match status" value="1"/>
</dbReference>
<keyword evidence="1" id="KW-0694">RNA-binding</keyword>
<accession>A0A9X1VB91</accession>
<protein>
    <submittedName>
        <fullName evidence="4">RNA-binding protein Hfq</fullName>
    </submittedName>
</protein>
<dbReference type="PROSITE" id="PS52002">
    <property type="entry name" value="SM"/>
    <property type="match status" value="1"/>
</dbReference>
<dbReference type="RefSeq" id="WP_241716878.1">
    <property type="nucleotide sequence ID" value="NZ_JALBUF010000031.1"/>
</dbReference>
<feature type="domain" description="Sm" evidence="3">
    <location>
        <begin position="11"/>
        <end position="71"/>
    </location>
</feature>
<dbReference type="PANTHER" id="PTHR34772">
    <property type="entry name" value="RNA-BINDING PROTEIN HFQ"/>
    <property type="match status" value="1"/>
</dbReference>
<proteinExistence type="predicted"/>
<evidence type="ECO:0000256" key="1">
    <source>
        <dbReference type="ARBA" id="ARBA00022884"/>
    </source>
</evidence>